<reference evidence="11 12" key="1">
    <citation type="submission" date="2013-04" db="EMBL/GenBank/DDBJ databases">
        <title>The Genome Sequence of Sutterella wadsworthensis HGA0223.</title>
        <authorList>
            <consortium name="The Broad Institute Genomics Platform"/>
            <person name="Earl A."/>
            <person name="Ward D."/>
            <person name="Feldgarden M."/>
            <person name="Gevers D."/>
            <person name="Schmidt T.M."/>
            <person name="Dover J."/>
            <person name="Dai D."/>
            <person name="Walker B."/>
            <person name="Young S."/>
            <person name="Zeng Q."/>
            <person name="Gargeya S."/>
            <person name="Fitzgerald M."/>
            <person name="Haas B."/>
            <person name="Abouelleil A."/>
            <person name="Allen A.W."/>
            <person name="Alvarado L."/>
            <person name="Arachchi H.M."/>
            <person name="Berlin A.M."/>
            <person name="Chapman S.B."/>
            <person name="Gainer-Dewar J."/>
            <person name="Goldberg J."/>
            <person name="Griggs A."/>
            <person name="Gujja S."/>
            <person name="Hansen M."/>
            <person name="Howarth C."/>
            <person name="Imamovic A."/>
            <person name="Ireland A."/>
            <person name="Larimer J."/>
            <person name="McCowan C."/>
            <person name="Murphy C."/>
            <person name="Pearson M."/>
            <person name="Poon T.W."/>
            <person name="Priest M."/>
            <person name="Roberts A."/>
            <person name="Saif S."/>
            <person name="Shea T."/>
            <person name="Sisk P."/>
            <person name="Sykes S."/>
            <person name="Wortman J."/>
            <person name="Nusbaum C."/>
            <person name="Birren B."/>
        </authorList>
    </citation>
    <scope>NUCLEOTIDE SEQUENCE [LARGE SCALE GENOMIC DNA]</scope>
    <source>
        <strain evidence="11 12">HGA0223</strain>
    </source>
</reference>
<feature type="domain" description="MacB-like periplasmic core" evidence="10">
    <location>
        <begin position="53"/>
        <end position="268"/>
    </location>
</feature>
<keyword evidence="6 8" id="KW-1133">Transmembrane helix</keyword>
<dbReference type="PATRIC" id="fig|1203554.3.peg.2020"/>
<feature type="transmembrane region" description="Helical" evidence="8">
    <location>
        <begin position="406"/>
        <end position="426"/>
    </location>
</feature>
<dbReference type="InterPro" id="IPR011925">
    <property type="entry name" value="LolCE_TM"/>
</dbReference>
<evidence type="ECO:0000259" key="9">
    <source>
        <dbReference type="Pfam" id="PF02687"/>
    </source>
</evidence>
<gene>
    <name evidence="11" type="ORF">HMPREF1476_01937</name>
</gene>
<dbReference type="InterPro" id="IPR003838">
    <property type="entry name" value="ABC3_permease_C"/>
</dbReference>
<feature type="transmembrane region" description="Helical" evidence="8">
    <location>
        <begin position="341"/>
        <end position="367"/>
    </location>
</feature>
<evidence type="ECO:0000256" key="8">
    <source>
        <dbReference type="SAM" id="Phobius"/>
    </source>
</evidence>
<evidence type="ECO:0000313" key="12">
    <source>
        <dbReference type="Proteomes" id="UP000014400"/>
    </source>
</evidence>
<comment type="subcellular location">
    <subcellularLocation>
        <location evidence="1">Cell membrane</location>
        <topology evidence="1">Multi-pass membrane protein</topology>
    </subcellularLocation>
</comment>
<evidence type="ECO:0000256" key="7">
    <source>
        <dbReference type="ARBA" id="ARBA00023136"/>
    </source>
</evidence>
<evidence type="ECO:0000259" key="10">
    <source>
        <dbReference type="Pfam" id="PF12704"/>
    </source>
</evidence>
<protein>
    <submittedName>
        <fullName evidence="11">LolC/E family lipoprotein releasing system, transmembrane protein</fullName>
    </submittedName>
</protein>
<keyword evidence="7 8" id="KW-0472">Membrane</keyword>
<name>S3BV33_9BURK</name>
<dbReference type="Proteomes" id="UP000014400">
    <property type="component" value="Unassembled WGS sequence"/>
</dbReference>
<sequence>MQNERVFEALNYSASRAISKSTMQTPFEFMIGLTYTRRGRRGRRKDGFMSFISGMSVASIALGVAALIIVLSVMNGFQKEVRDRMLSVIPHVEIRASKGALTDVEGVEKVLQAQSDVVAVAPFVEGQGLFSSGAVVRGAVVKGIDPAKEPGVSELAQSVSGAELSDLKPKAFQVILGQALARQLRVHIGDKVALLVPEGNMTPAGLIPRMKQLTVAGYFSSGHYEYDSTYALVNIEDAAALYRTGGPQGLRVKTTDMDRAPQIAAKLVSVLPSGLYATDWSRQNRTWFAAVQVEKRMMGIILFLIVLVGAFGLVSTLVMTVKEKQSDIAILRTLGASRASIMSIFVVEGTIVGLVGVLSGVAAGLLIAENVGAIVSAIESMLGVEFLPQEIYFISSMPSDPRMSDIVPIAVLSFLLSLAATLYPSWRASKIHPAEALRYE</sequence>
<evidence type="ECO:0000256" key="6">
    <source>
        <dbReference type="ARBA" id="ARBA00022989"/>
    </source>
</evidence>
<dbReference type="STRING" id="1203554.HMPREF1476_01937"/>
<dbReference type="InterPro" id="IPR025857">
    <property type="entry name" value="MacB_PCD"/>
</dbReference>
<dbReference type="EMBL" id="ATCF01000028">
    <property type="protein sequence ID" value="EPD97992.1"/>
    <property type="molecule type" value="Genomic_DNA"/>
</dbReference>
<proteinExistence type="inferred from homology"/>
<evidence type="ECO:0000256" key="1">
    <source>
        <dbReference type="ARBA" id="ARBA00004651"/>
    </source>
</evidence>
<dbReference type="PANTHER" id="PTHR30489:SF0">
    <property type="entry name" value="LIPOPROTEIN-RELEASING SYSTEM TRANSMEMBRANE PROTEIN LOLE"/>
    <property type="match status" value="1"/>
</dbReference>
<dbReference type="HOGENOM" id="CLU_000604_8_1_4"/>
<keyword evidence="3" id="KW-0813">Transport</keyword>
<dbReference type="AlphaFoldDB" id="S3BV33"/>
<dbReference type="GO" id="GO:0098797">
    <property type="term" value="C:plasma membrane protein complex"/>
    <property type="evidence" value="ECO:0007669"/>
    <property type="project" value="TreeGrafter"/>
</dbReference>
<dbReference type="InterPro" id="IPR051447">
    <property type="entry name" value="Lipoprotein-release_system"/>
</dbReference>
<keyword evidence="4" id="KW-1003">Cell membrane</keyword>
<evidence type="ECO:0000313" key="11">
    <source>
        <dbReference type="EMBL" id="EPD97992.1"/>
    </source>
</evidence>
<dbReference type="eggNOG" id="COG4591">
    <property type="taxonomic scope" value="Bacteria"/>
</dbReference>
<comment type="caution">
    <text evidence="11">The sequence shown here is derived from an EMBL/GenBank/DDBJ whole genome shotgun (WGS) entry which is preliminary data.</text>
</comment>
<keyword evidence="11" id="KW-0449">Lipoprotein</keyword>
<dbReference type="NCBIfam" id="TIGR02212">
    <property type="entry name" value="lolCE"/>
    <property type="match status" value="1"/>
</dbReference>
<keyword evidence="5 8" id="KW-0812">Transmembrane</keyword>
<keyword evidence="12" id="KW-1185">Reference proteome</keyword>
<dbReference type="Pfam" id="PF12704">
    <property type="entry name" value="MacB_PCD"/>
    <property type="match status" value="1"/>
</dbReference>
<feature type="transmembrane region" description="Helical" evidence="8">
    <location>
        <begin position="297"/>
        <end position="321"/>
    </location>
</feature>
<organism evidence="11 12">
    <name type="scientific">Sutterella wadsworthensis HGA0223</name>
    <dbReference type="NCBI Taxonomy" id="1203554"/>
    <lineage>
        <taxon>Bacteria</taxon>
        <taxon>Pseudomonadati</taxon>
        <taxon>Pseudomonadota</taxon>
        <taxon>Betaproteobacteria</taxon>
        <taxon>Burkholderiales</taxon>
        <taxon>Sutterellaceae</taxon>
        <taxon>Sutterella</taxon>
    </lineage>
</organism>
<dbReference type="PANTHER" id="PTHR30489">
    <property type="entry name" value="LIPOPROTEIN-RELEASING SYSTEM TRANSMEMBRANE PROTEIN LOLE"/>
    <property type="match status" value="1"/>
</dbReference>
<accession>S3BV33</accession>
<feature type="domain" description="ABC3 transporter permease C-terminal" evidence="9">
    <location>
        <begin position="300"/>
        <end position="433"/>
    </location>
</feature>
<evidence type="ECO:0000256" key="2">
    <source>
        <dbReference type="ARBA" id="ARBA00005236"/>
    </source>
</evidence>
<dbReference type="Pfam" id="PF02687">
    <property type="entry name" value="FtsX"/>
    <property type="match status" value="1"/>
</dbReference>
<dbReference type="GO" id="GO:0042953">
    <property type="term" value="P:lipoprotein transport"/>
    <property type="evidence" value="ECO:0007669"/>
    <property type="project" value="InterPro"/>
</dbReference>
<comment type="similarity">
    <text evidence="2">Belongs to the ABC-4 integral membrane protein family. LolC/E subfamily.</text>
</comment>
<evidence type="ECO:0000256" key="3">
    <source>
        <dbReference type="ARBA" id="ARBA00022448"/>
    </source>
</evidence>
<feature type="transmembrane region" description="Helical" evidence="8">
    <location>
        <begin position="47"/>
        <end position="74"/>
    </location>
</feature>
<evidence type="ECO:0000256" key="4">
    <source>
        <dbReference type="ARBA" id="ARBA00022475"/>
    </source>
</evidence>
<dbReference type="GO" id="GO:0044874">
    <property type="term" value="P:lipoprotein localization to outer membrane"/>
    <property type="evidence" value="ECO:0007669"/>
    <property type="project" value="TreeGrafter"/>
</dbReference>
<evidence type="ECO:0000256" key="5">
    <source>
        <dbReference type="ARBA" id="ARBA00022692"/>
    </source>
</evidence>